<evidence type="ECO:0000256" key="2">
    <source>
        <dbReference type="ARBA" id="ARBA00010718"/>
    </source>
</evidence>
<dbReference type="SMART" id="SM01057">
    <property type="entry name" value="Carb_anhydrase"/>
    <property type="match status" value="1"/>
</dbReference>
<comment type="function">
    <text evidence="1 9">Reversible hydration of carbon dioxide.</text>
</comment>
<proteinExistence type="inferred from homology"/>
<keyword evidence="6" id="KW-0325">Glycoprotein</keyword>
<evidence type="ECO:0000256" key="1">
    <source>
        <dbReference type="ARBA" id="ARBA00002904"/>
    </source>
</evidence>
<evidence type="ECO:0000256" key="6">
    <source>
        <dbReference type="ARBA" id="ARBA00023180"/>
    </source>
</evidence>
<dbReference type="OrthoDB" id="429145at2759"/>
<keyword evidence="9" id="KW-0732">Signal</keyword>
<reference evidence="10" key="1">
    <citation type="submission" date="2022-03" db="EMBL/GenBank/DDBJ databases">
        <authorList>
            <person name="Martin C."/>
        </authorList>
    </citation>
    <scope>NUCLEOTIDE SEQUENCE</scope>
</reference>
<feature type="signal peptide" evidence="9">
    <location>
        <begin position="1"/>
        <end position="18"/>
    </location>
</feature>
<accession>A0A8J1TLA2</accession>
<evidence type="ECO:0000256" key="4">
    <source>
        <dbReference type="ARBA" id="ARBA00022723"/>
    </source>
</evidence>
<evidence type="ECO:0000313" key="10">
    <source>
        <dbReference type="EMBL" id="CAH1802318.1"/>
    </source>
</evidence>
<dbReference type="GO" id="GO:0005886">
    <property type="term" value="C:plasma membrane"/>
    <property type="evidence" value="ECO:0007669"/>
    <property type="project" value="TreeGrafter"/>
</dbReference>
<dbReference type="InterPro" id="IPR023561">
    <property type="entry name" value="Carbonic_anhydrase_a-class"/>
</dbReference>
<keyword evidence="11" id="KW-1185">Reference proteome</keyword>
<dbReference type="AlphaFoldDB" id="A0A8J1TLA2"/>
<dbReference type="Proteomes" id="UP000749559">
    <property type="component" value="Unassembled WGS sequence"/>
</dbReference>
<dbReference type="PROSITE" id="PS00162">
    <property type="entry name" value="ALPHA_CA_1"/>
    <property type="match status" value="1"/>
</dbReference>
<dbReference type="PANTHER" id="PTHR18952">
    <property type="entry name" value="CARBONIC ANHYDRASE"/>
    <property type="match status" value="1"/>
</dbReference>
<dbReference type="Gene3D" id="3.10.200.10">
    <property type="entry name" value="Alpha carbonic anhydrase"/>
    <property type="match status" value="1"/>
</dbReference>
<evidence type="ECO:0000256" key="3">
    <source>
        <dbReference type="ARBA" id="ARBA00012925"/>
    </source>
</evidence>
<keyword evidence="4 9" id="KW-0479">Metal-binding</keyword>
<dbReference type="GO" id="GO:0004089">
    <property type="term" value="F:carbonate dehydratase activity"/>
    <property type="evidence" value="ECO:0007669"/>
    <property type="project" value="UniProtKB-UniRule"/>
</dbReference>
<name>A0A8J1TLA2_OWEFU</name>
<keyword evidence="5 9" id="KW-0862">Zinc</keyword>
<evidence type="ECO:0000256" key="9">
    <source>
        <dbReference type="RuleBase" id="RU367011"/>
    </source>
</evidence>
<comment type="caution">
    <text evidence="10">The sequence shown here is derived from an EMBL/GenBank/DDBJ whole genome shotgun (WGS) entry which is preliminary data.</text>
</comment>
<keyword evidence="7 9" id="KW-0456">Lyase</keyword>
<dbReference type="EMBL" id="CAIIXF020000012">
    <property type="protein sequence ID" value="CAH1802318.1"/>
    <property type="molecule type" value="Genomic_DNA"/>
</dbReference>
<dbReference type="PROSITE" id="PS51144">
    <property type="entry name" value="ALPHA_CA_2"/>
    <property type="match status" value="1"/>
</dbReference>
<evidence type="ECO:0000256" key="5">
    <source>
        <dbReference type="ARBA" id="ARBA00022833"/>
    </source>
</evidence>
<comment type="cofactor">
    <cofactor evidence="9">
        <name>Zn(2+)</name>
        <dbReference type="ChEBI" id="CHEBI:29105"/>
    </cofactor>
</comment>
<evidence type="ECO:0000256" key="7">
    <source>
        <dbReference type="ARBA" id="ARBA00023239"/>
    </source>
</evidence>
<dbReference type="Pfam" id="PF00194">
    <property type="entry name" value="Carb_anhydrase"/>
    <property type="match status" value="1"/>
</dbReference>
<dbReference type="InterPro" id="IPR001148">
    <property type="entry name" value="CA_dom"/>
</dbReference>
<gene>
    <name evidence="10" type="ORF">OFUS_LOCUS26009</name>
</gene>
<dbReference type="SUPFAM" id="SSF51069">
    <property type="entry name" value="Carbonic anhydrase"/>
    <property type="match status" value="1"/>
</dbReference>
<dbReference type="FunFam" id="3.10.200.10:FF:000003">
    <property type="entry name" value="Carbonic anhydrase 12"/>
    <property type="match status" value="1"/>
</dbReference>
<organism evidence="10 11">
    <name type="scientific">Owenia fusiformis</name>
    <name type="common">Polychaete worm</name>
    <dbReference type="NCBI Taxonomy" id="6347"/>
    <lineage>
        <taxon>Eukaryota</taxon>
        <taxon>Metazoa</taxon>
        <taxon>Spiralia</taxon>
        <taxon>Lophotrochozoa</taxon>
        <taxon>Annelida</taxon>
        <taxon>Polychaeta</taxon>
        <taxon>Sedentaria</taxon>
        <taxon>Canalipalpata</taxon>
        <taxon>Sabellida</taxon>
        <taxon>Oweniida</taxon>
        <taxon>Oweniidae</taxon>
        <taxon>Owenia</taxon>
    </lineage>
</organism>
<comment type="catalytic activity">
    <reaction evidence="8 9">
        <text>hydrogencarbonate + H(+) = CO2 + H2O</text>
        <dbReference type="Rhea" id="RHEA:10748"/>
        <dbReference type="ChEBI" id="CHEBI:15377"/>
        <dbReference type="ChEBI" id="CHEBI:15378"/>
        <dbReference type="ChEBI" id="CHEBI:16526"/>
        <dbReference type="ChEBI" id="CHEBI:17544"/>
        <dbReference type="EC" id="4.2.1.1"/>
    </reaction>
</comment>
<dbReference type="InterPro" id="IPR036398">
    <property type="entry name" value="CA_dom_sf"/>
</dbReference>
<protein>
    <recommendedName>
        <fullName evidence="3 9">Carbonic anhydrase</fullName>
        <ecNumber evidence="3 9">4.2.1.1</ecNumber>
    </recommendedName>
</protein>
<evidence type="ECO:0000256" key="8">
    <source>
        <dbReference type="ARBA" id="ARBA00048348"/>
    </source>
</evidence>
<evidence type="ECO:0000313" key="11">
    <source>
        <dbReference type="Proteomes" id="UP000749559"/>
    </source>
</evidence>
<dbReference type="InterPro" id="IPR018338">
    <property type="entry name" value="Carbonic_anhydrase_a-class_CS"/>
</dbReference>
<dbReference type="EC" id="4.2.1.1" evidence="3 9"/>
<comment type="similarity">
    <text evidence="2 9">Belongs to the alpha-carbonic anhydrase family.</text>
</comment>
<feature type="chain" id="PRO_5042621062" description="Carbonic anhydrase" evidence="9">
    <location>
        <begin position="19"/>
        <end position="318"/>
    </location>
</feature>
<dbReference type="CDD" id="cd00326">
    <property type="entry name" value="alpha_CA"/>
    <property type="match status" value="1"/>
</dbReference>
<sequence length="318" mass="35000">MQTFFWKTLAVVLAVANAAEWGYHGDNGPSNWKNEFAVCGGQKQSPINFDTNTMHYDETLTPLTLTNYAQLDANKTYKVINNGHTVTVMLDNMDFRLNGAGFANDYKAAQLHFHWGTDNERGSEHTLNGNKYSMEVHIVHYNTAMDNVSYAIDKDKGLAVLGFFFQVGDADNTAYNPILDSLSGTVLNATGISQAEGSVPSFSLESIIPSISSLDDYFRYSGSLTTPTCDESVIWTVFESTIPISNTQMNKFRQIISHTGERILDNFRPVQNLNARTVTTSDSNYPTTTTTTEQPSGSASSLALSLVALCATVFQFVL</sequence>
<dbReference type="GO" id="GO:0008270">
    <property type="term" value="F:zinc ion binding"/>
    <property type="evidence" value="ECO:0007669"/>
    <property type="project" value="UniProtKB-UniRule"/>
</dbReference>
<dbReference type="PANTHER" id="PTHR18952:SF265">
    <property type="entry name" value="CARBONIC ANHYDRASE"/>
    <property type="match status" value="1"/>
</dbReference>